<feature type="region of interest" description="G1" evidence="6">
    <location>
        <begin position="43"/>
        <end position="50"/>
    </location>
</feature>
<dbReference type="GO" id="GO:0019843">
    <property type="term" value="F:rRNA binding"/>
    <property type="evidence" value="ECO:0007669"/>
    <property type="project" value="TreeGrafter"/>
</dbReference>
<dbReference type="CDD" id="cd04163">
    <property type="entry name" value="Era"/>
    <property type="match status" value="1"/>
</dbReference>
<dbReference type="Gene3D" id="3.30.300.20">
    <property type="match status" value="1"/>
</dbReference>
<evidence type="ECO:0000313" key="9">
    <source>
        <dbReference type="Proteomes" id="UP000292052"/>
    </source>
</evidence>
<dbReference type="NCBIfam" id="TIGR00231">
    <property type="entry name" value="small_GTP"/>
    <property type="match status" value="1"/>
</dbReference>
<feature type="region of interest" description="G3" evidence="6">
    <location>
        <begin position="90"/>
        <end position="93"/>
    </location>
</feature>
<dbReference type="InterPro" id="IPR027417">
    <property type="entry name" value="P-loop_NTPase"/>
</dbReference>
<dbReference type="PROSITE" id="PS51713">
    <property type="entry name" value="G_ERA"/>
    <property type="match status" value="1"/>
</dbReference>
<dbReference type="Pfam" id="PF01926">
    <property type="entry name" value="MMR_HSR1"/>
    <property type="match status" value="1"/>
</dbReference>
<evidence type="ECO:0000256" key="4">
    <source>
        <dbReference type="ARBA" id="ARBA00023134"/>
    </source>
</evidence>
<dbReference type="OrthoDB" id="8954335at2759"/>
<dbReference type="PANTHER" id="PTHR42698">
    <property type="entry name" value="GTPASE ERA"/>
    <property type="match status" value="1"/>
</dbReference>
<keyword evidence="4 6" id="KW-0342">GTP-binding</keyword>
<keyword evidence="3 6" id="KW-0547">Nucleotide-binding</keyword>
<dbReference type="EMBL" id="QDEB01093552">
    <property type="protein sequence ID" value="RZC32905.1"/>
    <property type="molecule type" value="Genomic_DNA"/>
</dbReference>
<proteinExistence type="inferred from homology"/>
<dbReference type="GO" id="GO:0000028">
    <property type="term" value="P:ribosomal small subunit assembly"/>
    <property type="evidence" value="ECO:0007669"/>
    <property type="project" value="TreeGrafter"/>
</dbReference>
<dbReference type="AlphaFoldDB" id="A0A482VJD5"/>
<dbReference type="GO" id="GO:0005525">
    <property type="term" value="F:GTP binding"/>
    <property type="evidence" value="ECO:0007669"/>
    <property type="project" value="UniProtKB-UniRule"/>
</dbReference>
<reference evidence="8 9" key="1">
    <citation type="submission" date="2017-03" db="EMBL/GenBank/DDBJ databases">
        <title>Genome of the blue death feigning beetle - Asbolus verrucosus.</title>
        <authorList>
            <person name="Rider S.D."/>
        </authorList>
    </citation>
    <scope>NUCLEOTIDE SEQUENCE [LARGE SCALE GENOMIC DNA]</scope>
    <source>
        <strain evidence="8">Butters</strain>
        <tissue evidence="8">Head and leg muscle</tissue>
    </source>
</reference>
<gene>
    <name evidence="8" type="ORF">BDFB_001079</name>
</gene>
<evidence type="ECO:0000256" key="5">
    <source>
        <dbReference type="ARBA" id="ARBA00030975"/>
    </source>
</evidence>
<organism evidence="8 9">
    <name type="scientific">Asbolus verrucosus</name>
    <name type="common">Desert ironclad beetle</name>
    <dbReference type="NCBI Taxonomy" id="1661398"/>
    <lineage>
        <taxon>Eukaryota</taxon>
        <taxon>Metazoa</taxon>
        <taxon>Ecdysozoa</taxon>
        <taxon>Arthropoda</taxon>
        <taxon>Hexapoda</taxon>
        <taxon>Insecta</taxon>
        <taxon>Pterygota</taxon>
        <taxon>Neoptera</taxon>
        <taxon>Endopterygota</taxon>
        <taxon>Coleoptera</taxon>
        <taxon>Polyphaga</taxon>
        <taxon>Cucujiformia</taxon>
        <taxon>Tenebrionidae</taxon>
        <taxon>Pimeliinae</taxon>
        <taxon>Asbolus</taxon>
    </lineage>
</organism>
<dbReference type="InterPro" id="IPR015946">
    <property type="entry name" value="KH_dom-like_a/b"/>
</dbReference>
<dbReference type="FunFam" id="3.40.50.300:FF:002220">
    <property type="entry name" value="GTPase Era, mitochondrial"/>
    <property type="match status" value="1"/>
</dbReference>
<feature type="region of interest" description="G2" evidence="6">
    <location>
        <begin position="69"/>
        <end position="73"/>
    </location>
</feature>
<dbReference type="InterPro" id="IPR006073">
    <property type="entry name" value="GTP-bd"/>
</dbReference>
<dbReference type="SUPFAM" id="SSF52540">
    <property type="entry name" value="P-loop containing nucleoside triphosphate hydrolases"/>
    <property type="match status" value="1"/>
</dbReference>
<evidence type="ECO:0000256" key="1">
    <source>
        <dbReference type="ARBA" id="ARBA00007921"/>
    </source>
</evidence>
<feature type="region of interest" description="G4" evidence="6">
    <location>
        <begin position="159"/>
        <end position="162"/>
    </location>
</feature>
<evidence type="ECO:0000256" key="2">
    <source>
        <dbReference type="ARBA" id="ARBA00019149"/>
    </source>
</evidence>
<dbReference type="STRING" id="1661398.A0A482VJD5"/>
<dbReference type="GO" id="GO:0043024">
    <property type="term" value="F:ribosomal small subunit binding"/>
    <property type="evidence" value="ECO:0007669"/>
    <property type="project" value="TreeGrafter"/>
</dbReference>
<dbReference type="InterPro" id="IPR005662">
    <property type="entry name" value="GTPase_Era-like"/>
</dbReference>
<keyword evidence="9" id="KW-1185">Reference proteome</keyword>
<comment type="caution">
    <text evidence="8">The sequence shown here is derived from an EMBL/GenBank/DDBJ whole genome shotgun (WGS) entry which is preliminary data.</text>
</comment>
<dbReference type="InterPro" id="IPR005225">
    <property type="entry name" value="Small_GTP-bd"/>
</dbReference>
<sequence length="342" mass="38635">MLRNFGIILRGFEVKFSTKAQKVSDLLPNDDISTKLLKVAVIGMPNAGKSTFINNLMDRKVCPTSNKVHTTRAKSRAIFTEADSQIVFLDTPGLVNLKEQKKYNLEKTFLRDSKSSLHDADVVGVIHDASNVWTRDKLDIKVIRLLENHKSKPSFLVFNKVDVIRSKRKLLDLTRLLTENCIDGKPIPGGKSLRNEDNNIRGWPHFQEIFMVSALTGSGLAEVKNYLIRNAKPAKWMFPSEIWSDQTAEAIIVNSVKAKLLDFLPQEIPYNLRAELEFFNINDKGVVSTVVLVHCPSQRVAKLVAGVSDGKLRQITESLQHDLQETFQNYVRIKLVLEGPKE</sequence>
<dbReference type="Gene3D" id="3.40.50.300">
    <property type="entry name" value="P-loop containing nucleotide triphosphate hydrolases"/>
    <property type="match status" value="1"/>
</dbReference>
<comment type="similarity">
    <text evidence="1 6">Belongs to the TRAFAC class TrmE-Era-EngA-EngB-Septin-like GTPase superfamily. Era GTPase family.</text>
</comment>
<evidence type="ECO:0000256" key="3">
    <source>
        <dbReference type="ARBA" id="ARBA00022741"/>
    </source>
</evidence>
<dbReference type="PANTHER" id="PTHR42698:SF1">
    <property type="entry name" value="GTPASE ERA, MITOCHONDRIAL"/>
    <property type="match status" value="1"/>
</dbReference>
<dbReference type="PRINTS" id="PR00326">
    <property type="entry name" value="GTP1OBG"/>
</dbReference>
<dbReference type="GO" id="GO:0005759">
    <property type="term" value="C:mitochondrial matrix"/>
    <property type="evidence" value="ECO:0007669"/>
    <property type="project" value="TreeGrafter"/>
</dbReference>
<feature type="domain" description="Era-type G" evidence="7">
    <location>
        <begin position="35"/>
        <end position="234"/>
    </location>
</feature>
<feature type="region of interest" description="G5" evidence="6">
    <location>
        <begin position="212"/>
        <end position="214"/>
    </location>
</feature>
<dbReference type="Proteomes" id="UP000292052">
    <property type="component" value="Unassembled WGS sequence"/>
</dbReference>
<accession>A0A482VJD5</accession>
<dbReference type="InterPro" id="IPR030388">
    <property type="entry name" value="G_ERA_dom"/>
</dbReference>
<evidence type="ECO:0000259" key="7">
    <source>
        <dbReference type="PROSITE" id="PS51713"/>
    </source>
</evidence>
<name>A0A482VJD5_ASBVE</name>
<protein>
    <recommendedName>
        <fullName evidence="2">GTPase Era, mitochondrial</fullName>
    </recommendedName>
    <alternativeName>
        <fullName evidence="5">ERA-like protein 1</fullName>
    </alternativeName>
</protein>
<evidence type="ECO:0000313" key="8">
    <source>
        <dbReference type="EMBL" id="RZC32905.1"/>
    </source>
</evidence>
<evidence type="ECO:0000256" key="6">
    <source>
        <dbReference type="PROSITE-ProRule" id="PRU01050"/>
    </source>
</evidence>